<proteinExistence type="evidence at transcript level"/>
<dbReference type="AlphaFoldDB" id="I7GKH7"/>
<name>I7GKH7_MACFA</name>
<evidence type="ECO:0000313" key="1">
    <source>
        <dbReference type="EMBL" id="BAE87347.1"/>
    </source>
</evidence>
<accession>I7GKH7</accession>
<organism evidence="1">
    <name type="scientific">Macaca fascicularis</name>
    <name type="common">Crab-eating macaque</name>
    <name type="synonym">Cynomolgus monkey</name>
    <dbReference type="NCBI Taxonomy" id="9541"/>
    <lineage>
        <taxon>Eukaryota</taxon>
        <taxon>Metazoa</taxon>
        <taxon>Chordata</taxon>
        <taxon>Craniata</taxon>
        <taxon>Vertebrata</taxon>
        <taxon>Euteleostomi</taxon>
        <taxon>Mammalia</taxon>
        <taxon>Eutheria</taxon>
        <taxon>Euarchontoglires</taxon>
        <taxon>Primates</taxon>
        <taxon>Haplorrhini</taxon>
        <taxon>Catarrhini</taxon>
        <taxon>Cercopithecidae</taxon>
        <taxon>Cercopithecinae</taxon>
        <taxon>Macaca</taxon>
    </lineage>
</organism>
<dbReference type="EMBL" id="AB170284">
    <property type="protein sequence ID" value="BAE87347.1"/>
    <property type="molecule type" value="mRNA"/>
</dbReference>
<sequence>MKKPWTTHSHWMLLKKSPLREEQRRTLCSLLRIQGGTQMPLDLKVRWLRRAMALTRWRTQMKPKCQKKYWLWWMNFSRHGLWKALGVHWR</sequence>
<reference evidence="1" key="1">
    <citation type="journal article" date="2007" name="PLoS Biol.">
        <title>Rate of evolution in brain-expressed genes in humans and other primates.</title>
        <authorList>
            <person name="Wang H.-Y."/>
            <person name="Chien H.-C."/>
            <person name="Osada N."/>
            <person name="Hashimoto K."/>
            <person name="Sugano S."/>
            <person name="Gojobori T."/>
            <person name="Chou C.-K."/>
            <person name="Tsai S.-F."/>
            <person name="Wu C.-I."/>
            <person name="Shen C.-K.J."/>
        </authorList>
    </citation>
    <scope>NUCLEOTIDE SEQUENCE</scope>
</reference>
<protein>
    <submittedName>
        <fullName evidence="1">Macaca fascicularis brain cDNA clone: QmoA-10119, similar to human tetratricopeptide repeat domain 17 (TTC17), mRNA, RefSeq: NM_018259.3</fullName>
    </submittedName>
</protein>